<sequence length="251" mass="28821">MYKVLLVDSNRRSREETRQLVDWRRLGFDIQTYADHASDALAYIDGGQISLILISLKDSHAEGMSACEQIRQRSRVPIILIGGPDEFDVVRKALTFQVSDYIAHPMQAADLIAGLQSVMKQLDAASSRASQPLWRTSSAKDPDKPIIDIVKQFVQEHLNQNITLKMLSSLLHFNCAYLGQKFKDHENMSFNEYLLQQRMERAKLLLEQTDMRIYEIASEVGYTEIDWFYKKFKAYTGASANEYRKQCVITA</sequence>
<dbReference type="Gene3D" id="3.40.50.2300">
    <property type="match status" value="1"/>
</dbReference>
<evidence type="ECO:0000256" key="2">
    <source>
        <dbReference type="ARBA" id="ARBA00023125"/>
    </source>
</evidence>
<keyword evidence="2" id="KW-0238">DNA-binding</keyword>
<proteinExistence type="predicted"/>
<reference evidence="7 8" key="1">
    <citation type="submission" date="2020-08" db="EMBL/GenBank/DDBJ databases">
        <title>Genomic Encyclopedia of Type Strains, Phase III (KMG-III): the genomes of soil and plant-associated and newly described type strains.</title>
        <authorList>
            <person name="Whitman W."/>
        </authorList>
    </citation>
    <scope>NUCLEOTIDE SEQUENCE [LARGE SCALE GENOMIC DNA]</scope>
    <source>
        <strain evidence="7 8">CECT 5862</strain>
    </source>
</reference>
<comment type="caution">
    <text evidence="4">Lacks conserved residue(s) required for the propagation of feature annotation.</text>
</comment>
<feature type="domain" description="HTH araC/xylS-type" evidence="5">
    <location>
        <begin position="148"/>
        <end position="246"/>
    </location>
</feature>
<organism evidence="7 8">
    <name type="scientific">Paenibacillus phyllosphaerae</name>
    <dbReference type="NCBI Taxonomy" id="274593"/>
    <lineage>
        <taxon>Bacteria</taxon>
        <taxon>Bacillati</taxon>
        <taxon>Bacillota</taxon>
        <taxon>Bacilli</taxon>
        <taxon>Bacillales</taxon>
        <taxon>Paenibacillaceae</taxon>
        <taxon>Paenibacillus</taxon>
    </lineage>
</organism>
<dbReference type="RefSeq" id="WP_183595784.1">
    <property type="nucleotide sequence ID" value="NZ_JACHXK010000001.1"/>
</dbReference>
<evidence type="ECO:0000256" key="4">
    <source>
        <dbReference type="PROSITE-ProRule" id="PRU00169"/>
    </source>
</evidence>
<name>A0A7W5ASN3_9BACL</name>
<keyword evidence="8" id="KW-1185">Reference proteome</keyword>
<dbReference type="SMART" id="SM00342">
    <property type="entry name" value="HTH_ARAC"/>
    <property type="match status" value="1"/>
</dbReference>
<dbReference type="AlphaFoldDB" id="A0A7W5ASN3"/>
<dbReference type="Gene3D" id="1.10.10.60">
    <property type="entry name" value="Homeodomain-like"/>
    <property type="match status" value="2"/>
</dbReference>
<dbReference type="GO" id="GO:0043565">
    <property type="term" value="F:sequence-specific DNA binding"/>
    <property type="evidence" value="ECO:0007669"/>
    <property type="project" value="InterPro"/>
</dbReference>
<dbReference type="Proteomes" id="UP000570361">
    <property type="component" value="Unassembled WGS sequence"/>
</dbReference>
<dbReference type="InterPro" id="IPR011006">
    <property type="entry name" value="CheY-like_superfamily"/>
</dbReference>
<dbReference type="InterPro" id="IPR018062">
    <property type="entry name" value="HTH_AraC-typ_CS"/>
</dbReference>
<protein>
    <submittedName>
        <fullName evidence="7">YesN/AraC family two-component response regulator</fullName>
    </submittedName>
</protein>
<dbReference type="Pfam" id="PF12833">
    <property type="entry name" value="HTH_18"/>
    <property type="match status" value="1"/>
</dbReference>
<dbReference type="PROSITE" id="PS01124">
    <property type="entry name" value="HTH_ARAC_FAMILY_2"/>
    <property type="match status" value="1"/>
</dbReference>
<dbReference type="EMBL" id="JACHXK010000001">
    <property type="protein sequence ID" value="MBB3108034.1"/>
    <property type="molecule type" value="Genomic_DNA"/>
</dbReference>
<evidence type="ECO:0000259" key="5">
    <source>
        <dbReference type="PROSITE" id="PS01124"/>
    </source>
</evidence>
<evidence type="ECO:0000256" key="1">
    <source>
        <dbReference type="ARBA" id="ARBA00023015"/>
    </source>
</evidence>
<gene>
    <name evidence="7" type="ORF">FHS18_000062</name>
</gene>
<evidence type="ECO:0000256" key="3">
    <source>
        <dbReference type="ARBA" id="ARBA00023163"/>
    </source>
</evidence>
<comment type="caution">
    <text evidence="7">The sequence shown here is derived from an EMBL/GenBank/DDBJ whole genome shotgun (WGS) entry which is preliminary data.</text>
</comment>
<evidence type="ECO:0000313" key="7">
    <source>
        <dbReference type="EMBL" id="MBB3108034.1"/>
    </source>
</evidence>
<dbReference type="InterPro" id="IPR018060">
    <property type="entry name" value="HTH_AraC"/>
</dbReference>
<dbReference type="PANTHER" id="PTHR43280:SF28">
    <property type="entry name" value="HTH-TYPE TRANSCRIPTIONAL ACTIVATOR RHAS"/>
    <property type="match status" value="1"/>
</dbReference>
<keyword evidence="3" id="KW-0804">Transcription</keyword>
<dbReference type="InterPro" id="IPR001789">
    <property type="entry name" value="Sig_transdc_resp-reg_receiver"/>
</dbReference>
<dbReference type="SMART" id="SM00448">
    <property type="entry name" value="REC"/>
    <property type="match status" value="1"/>
</dbReference>
<feature type="domain" description="Response regulatory" evidence="6">
    <location>
        <begin position="3"/>
        <end position="119"/>
    </location>
</feature>
<dbReference type="Pfam" id="PF00072">
    <property type="entry name" value="Response_reg"/>
    <property type="match status" value="1"/>
</dbReference>
<keyword evidence="1" id="KW-0805">Transcription regulation</keyword>
<evidence type="ECO:0000313" key="8">
    <source>
        <dbReference type="Proteomes" id="UP000570361"/>
    </source>
</evidence>
<dbReference type="SUPFAM" id="SSF52172">
    <property type="entry name" value="CheY-like"/>
    <property type="match status" value="1"/>
</dbReference>
<dbReference type="PROSITE" id="PS50110">
    <property type="entry name" value="RESPONSE_REGULATORY"/>
    <property type="match status" value="1"/>
</dbReference>
<evidence type="ECO:0000259" key="6">
    <source>
        <dbReference type="PROSITE" id="PS50110"/>
    </source>
</evidence>
<accession>A0A7W5ASN3</accession>
<dbReference type="PROSITE" id="PS00041">
    <property type="entry name" value="HTH_ARAC_FAMILY_1"/>
    <property type="match status" value="1"/>
</dbReference>
<dbReference type="SUPFAM" id="SSF46689">
    <property type="entry name" value="Homeodomain-like"/>
    <property type="match status" value="2"/>
</dbReference>
<dbReference type="PANTHER" id="PTHR43280">
    <property type="entry name" value="ARAC-FAMILY TRANSCRIPTIONAL REGULATOR"/>
    <property type="match status" value="1"/>
</dbReference>
<dbReference type="GO" id="GO:0000160">
    <property type="term" value="P:phosphorelay signal transduction system"/>
    <property type="evidence" value="ECO:0007669"/>
    <property type="project" value="InterPro"/>
</dbReference>
<dbReference type="GO" id="GO:0003700">
    <property type="term" value="F:DNA-binding transcription factor activity"/>
    <property type="evidence" value="ECO:0007669"/>
    <property type="project" value="InterPro"/>
</dbReference>
<dbReference type="InterPro" id="IPR009057">
    <property type="entry name" value="Homeodomain-like_sf"/>
</dbReference>